<evidence type="ECO:0000256" key="1">
    <source>
        <dbReference type="ARBA" id="ARBA00023015"/>
    </source>
</evidence>
<dbReference type="SUPFAM" id="SSF46689">
    <property type="entry name" value="Homeodomain-like"/>
    <property type="match status" value="1"/>
</dbReference>
<name>A0A4Q6Y3L9_9SPHN</name>
<keyword evidence="7" id="KW-1185">Reference proteome</keyword>
<evidence type="ECO:0000313" key="7">
    <source>
        <dbReference type="Proteomes" id="UP000292085"/>
    </source>
</evidence>
<dbReference type="Gene3D" id="1.10.357.10">
    <property type="entry name" value="Tetracycline Repressor, domain 2"/>
    <property type="match status" value="1"/>
</dbReference>
<dbReference type="Pfam" id="PF00440">
    <property type="entry name" value="TetR_N"/>
    <property type="match status" value="1"/>
</dbReference>
<evidence type="ECO:0000259" key="5">
    <source>
        <dbReference type="PROSITE" id="PS50977"/>
    </source>
</evidence>
<feature type="domain" description="HTH tetR-type" evidence="5">
    <location>
        <begin position="1"/>
        <end position="59"/>
    </location>
</feature>
<organism evidence="6 7">
    <name type="scientific">Sphingomonas populi</name>
    <dbReference type="NCBI Taxonomy" id="2484750"/>
    <lineage>
        <taxon>Bacteria</taxon>
        <taxon>Pseudomonadati</taxon>
        <taxon>Pseudomonadota</taxon>
        <taxon>Alphaproteobacteria</taxon>
        <taxon>Sphingomonadales</taxon>
        <taxon>Sphingomonadaceae</taxon>
        <taxon>Sphingomonas</taxon>
    </lineage>
</organism>
<evidence type="ECO:0000256" key="2">
    <source>
        <dbReference type="ARBA" id="ARBA00023125"/>
    </source>
</evidence>
<dbReference type="GO" id="GO:0003700">
    <property type="term" value="F:DNA-binding transcription factor activity"/>
    <property type="evidence" value="ECO:0007669"/>
    <property type="project" value="TreeGrafter"/>
</dbReference>
<dbReference type="InterPro" id="IPR009057">
    <property type="entry name" value="Homeodomain-like_sf"/>
</dbReference>
<dbReference type="PROSITE" id="PS50977">
    <property type="entry name" value="HTH_TETR_2"/>
    <property type="match status" value="1"/>
</dbReference>
<dbReference type="InterPro" id="IPR050109">
    <property type="entry name" value="HTH-type_TetR-like_transc_reg"/>
</dbReference>
<dbReference type="PANTHER" id="PTHR30055:SF151">
    <property type="entry name" value="TRANSCRIPTIONAL REGULATORY PROTEIN"/>
    <property type="match status" value="1"/>
</dbReference>
<dbReference type="GO" id="GO:0000976">
    <property type="term" value="F:transcription cis-regulatory region binding"/>
    <property type="evidence" value="ECO:0007669"/>
    <property type="project" value="TreeGrafter"/>
</dbReference>
<dbReference type="Proteomes" id="UP000292085">
    <property type="component" value="Unassembled WGS sequence"/>
</dbReference>
<dbReference type="PANTHER" id="PTHR30055">
    <property type="entry name" value="HTH-TYPE TRANSCRIPTIONAL REGULATOR RUTR"/>
    <property type="match status" value="1"/>
</dbReference>
<evidence type="ECO:0000256" key="3">
    <source>
        <dbReference type="ARBA" id="ARBA00023163"/>
    </source>
</evidence>
<dbReference type="SUPFAM" id="SSF48498">
    <property type="entry name" value="Tetracyclin repressor-like, C-terminal domain"/>
    <property type="match status" value="1"/>
</dbReference>
<evidence type="ECO:0000256" key="4">
    <source>
        <dbReference type="PROSITE-ProRule" id="PRU00335"/>
    </source>
</evidence>
<dbReference type="EMBL" id="SGIS01000020">
    <property type="protein sequence ID" value="RZF63917.1"/>
    <property type="molecule type" value="Genomic_DNA"/>
</dbReference>
<accession>A0A4Q6Y3L9</accession>
<keyword evidence="3" id="KW-0804">Transcription</keyword>
<dbReference type="InterPro" id="IPR041478">
    <property type="entry name" value="TetR_C_27"/>
</dbReference>
<dbReference type="Pfam" id="PF17935">
    <property type="entry name" value="TetR_C_27"/>
    <property type="match status" value="1"/>
</dbReference>
<feature type="DNA-binding region" description="H-T-H motif" evidence="4">
    <location>
        <begin position="22"/>
        <end position="41"/>
    </location>
</feature>
<dbReference type="AlphaFoldDB" id="A0A4Q6Y3L9"/>
<proteinExistence type="predicted"/>
<keyword evidence="1" id="KW-0805">Transcription regulation</keyword>
<gene>
    <name evidence="6" type="ORF">EWE75_13840</name>
</gene>
<dbReference type="InterPro" id="IPR001647">
    <property type="entry name" value="HTH_TetR"/>
</dbReference>
<protein>
    <submittedName>
        <fullName evidence="6">TetR/AcrR family transcriptional regulator</fullName>
    </submittedName>
</protein>
<reference evidence="6 7" key="1">
    <citation type="submission" date="2019-02" db="EMBL/GenBank/DDBJ databases">
        <authorList>
            <person name="Li Y."/>
        </authorList>
    </citation>
    <scope>NUCLEOTIDE SEQUENCE [LARGE SCALE GENOMIC DNA]</scope>
    <source>
        <strain evidence="6 7">3-7</strain>
    </source>
</reference>
<evidence type="ECO:0000313" key="6">
    <source>
        <dbReference type="EMBL" id="RZF63917.1"/>
    </source>
</evidence>
<dbReference type="InterPro" id="IPR036271">
    <property type="entry name" value="Tet_transcr_reg_TetR-rel_C_sf"/>
</dbReference>
<sequence>MRERILQAAEDLLRRHGPAKTKVVDVARHLGMSHANVYRHFNSKADIQDLVAARWLRGIAEPLYSFVAQDGPSEVRLRGWVEGLIAVKLDKLARDPELFATYNSLAEASRNVITEHVAHLREQIASIIADGVKRGELKVNDISRAARAIHEGTSRFQHPYFVTRGDARPDGIDAVMDLLIAGLKAGVI</sequence>
<comment type="caution">
    <text evidence="6">The sequence shown here is derived from an EMBL/GenBank/DDBJ whole genome shotgun (WGS) entry which is preliminary data.</text>
</comment>
<dbReference type="OrthoDB" id="9802802at2"/>
<keyword evidence="2 4" id="KW-0238">DNA-binding</keyword>
<dbReference type="PRINTS" id="PR00455">
    <property type="entry name" value="HTHTETR"/>
</dbReference>